<keyword evidence="2" id="KW-1185">Reference proteome</keyword>
<protein>
    <submittedName>
        <fullName evidence="1">Uncharacterized protein</fullName>
    </submittedName>
</protein>
<dbReference type="Proteomes" id="UP001247620">
    <property type="component" value="Unassembled WGS sequence"/>
</dbReference>
<accession>A0ABU1T7I8</accession>
<sequence>MSAVCFHDEINIQDSVGLFLIPAGNRHELSAGTNYTQRTLPDIAAEDINGEILDTYQLEIHSTDQYPSVFPWVFETGGKLPVNIDWHVYDDTGRCCIKVPPEEEVICKKGITLHAFIKDELTPYLFNQTFRRENGYYINERSHGVKGLIEYYCEKLKCNDLPTRLKLLPTYTKTLSQIELLCVFVAVKRNIVAVTGMRRR</sequence>
<comment type="caution">
    <text evidence="1">The sequence shown here is derived from an EMBL/GenBank/DDBJ whole genome shotgun (WGS) entry which is preliminary data.</text>
</comment>
<reference evidence="1 2" key="1">
    <citation type="submission" date="2023-07" db="EMBL/GenBank/DDBJ databases">
        <title>Sorghum-associated microbial communities from plants grown in Nebraska, USA.</title>
        <authorList>
            <person name="Schachtman D."/>
        </authorList>
    </citation>
    <scope>NUCLEOTIDE SEQUENCE [LARGE SCALE GENOMIC DNA]</scope>
    <source>
        <strain evidence="1 2">3262</strain>
    </source>
</reference>
<evidence type="ECO:0000313" key="2">
    <source>
        <dbReference type="Proteomes" id="UP001247620"/>
    </source>
</evidence>
<dbReference type="EMBL" id="JAVDUU010000001">
    <property type="protein sequence ID" value="MDR6940846.1"/>
    <property type="molecule type" value="Genomic_DNA"/>
</dbReference>
<evidence type="ECO:0000313" key="1">
    <source>
        <dbReference type="EMBL" id="MDR6940846.1"/>
    </source>
</evidence>
<name>A0ABU1T7I8_9SPHI</name>
<gene>
    <name evidence="1" type="ORF">J2W55_000674</name>
</gene>
<proteinExistence type="predicted"/>
<organism evidence="1 2">
    <name type="scientific">Mucilaginibacter pocheonensis</name>
    <dbReference type="NCBI Taxonomy" id="398050"/>
    <lineage>
        <taxon>Bacteria</taxon>
        <taxon>Pseudomonadati</taxon>
        <taxon>Bacteroidota</taxon>
        <taxon>Sphingobacteriia</taxon>
        <taxon>Sphingobacteriales</taxon>
        <taxon>Sphingobacteriaceae</taxon>
        <taxon>Mucilaginibacter</taxon>
    </lineage>
</organism>